<sequence>MTRVHTGPTERPSMPEAAPRRGVASRFWRGGTQTRVHHAARPKPNLLATLREWHKRLGLFAFFFMGWLGFSGFLINQSAGWGYDTVRIDWGWVMALYGLHPEPPRTGFNAGDHWLAVTSDYTLLDAQPLNERIEEPIGFVAGGGLDRPLLFVATSSSVIMLTPDGGLYDELRSPILPVSNVRRIGQTEDGAIAVQDLDAYQSGDSGDSWQPIDPLKVTWSTTEAIPDPERELLMPYSRPSVSLEHVLVDAHSGRLFGNFGAWVINFVGFAAIGLSISGIWMWWRIRSNRRKVSR</sequence>
<dbReference type="Pfam" id="PF03929">
    <property type="entry name" value="PepSY_TM"/>
    <property type="match status" value="1"/>
</dbReference>
<reference evidence="3 4" key="1">
    <citation type="submission" date="2018-04" db="EMBL/GenBank/DDBJ databases">
        <title>Genomic Encyclopedia of Type Strains, Phase IV (KMG-IV): sequencing the most valuable type-strain genomes for metagenomic binning, comparative biology and taxonomic classification.</title>
        <authorList>
            <person name="Goeker M."/>
        </authorList>
    </citation>
    <scope>NUCLEOTIDE SEQUENCE [LARGE SCALE GENOMIC DNA]</scope>
    <source>
        <strain evidence="3 4">DSM 104150</strain>
    </source>
</reference>
<feature type="transmembrane region" description="Helical" evidence="2">
    <location>
        <begin position="259"/>
        <end position="283"/>
    </location>
</feature>
<dbReference type="EMBL" id="QICN01000012">
    <property type="protein sequence ID" value="PXV64671.1"/>
    <property type="molecule type" value="Genomic_DNA"/>
</dbReference>
<dbReference type="RefSeq" id="WP_245903985.1">
    <property type="nucleotide sequence ID" value="NZ_CAKZQT010000005.1"/>
</dbReference>
<gene>
    <name evidence="3" type="ORF">C8D93_112121</name>
</gene>
<dbReference type="AlphaFoldDB" id="A0A318E217"/>
<dbReference type="InterPro" id="IPR005625">
    <property type="entry name" value="PepSY-ass_TM"/>
</dbReference>
<keyword evidence="4" id="KW-1185">Reference proteome</keyword>
<accession>A0A318E217</accession>
<keyword evidence="2 3" id="KW-0812">Transmembrane</keyword>
<feature type="region of interest" description="Disordered" evidence="1">
    <location>
        <begin position="1"/>
        <end position="21"/>
    </location>
</feature>
<dbReference type="Proteomes" id="UP000248330">
    <property type="component" value="Unassembled WGS sequence"/>
</dbReference>
<organism evidence="3 4">
    <name type="scientific">Sinimarinibacterium flocculans</name>
    <dbReference type="NCBI Taxonomy" id="985250"/>
    <lineage>
        <taxon>Bacteria</taxon>
        <taxon>Pseudomonadati</taxon>
        <taxon>Pseudomonadota</taxon>
        <taxon>Gammaproteobacteria</taxon>
        <taxon>Nevskiales</taxon>
        <taxon>Nevskiaceae</taxon>
        <taxon>Sinimarinibacterium</taxon>
    </lineage>
</organism>
<evidence type="ECO:0000313" key="4">
    <source>
        <dbReference type="Proteomes" id="UP000248330"/>
    </source>
</evidence>
<keyword evidence="2" id="KW-0472">Membrane</keyword>
<evidence type="ECO:0000256" key="1">
    <source>
        <dbReference type="SAM" id="MobiDB-lite"/>
    </source>
</evidence>
<feature type="transmembrane region" description="Helical" evidence="2">
    <location>
        <begin position="57"/>
        <end position="75"/>
    </location>
</feature>
<evidence type="ECO:0000313" key="3">
    <source>
        <dbReference type="EMBL" id="PXV64671.1"/>
    </source>
</evidence>
<proteinExistence type="predicted"/>
<protein>
    <submittedName>
        <fullName evidence="3">PepSY-associated transmembrane protein</fullName>
    </submittedName>
</protein>
<keyword evidence="2" id="KW-1133">Transmembrane helix</keyword>
<comment type="caution">
    <text evidence="3">The sequence shown here is derived from an EMBL/GenBank/DDBJ whole genome shotgun (WGS) entry which is preliminary data.</text>
</comment>
<name>A0A318E217_9GAMM</name>
<evidence type="ECO:0000256" key="2">
    <source>
        <dbReference type="SAM" id="Phobius"/>
    </source>
</evidence>